<evidence type="ECO:0000313" key="1">
    <source>
        <dbReference type="EMBL" id="QCE03281.1"/>
    </source>
</evidence>
<accession>A0A4D6MRM2</accession>
<organism evidence="1 2">
    <name type="scientific">Vigna unguiculata</name>
    <name type="common">Cowpea</name>
    <dbReference type="NCBI Taxonomy" id="3917"/>
    <lineage>
        <taxon>Eukaryota</taxon>
        <taxon>Viridiplantae</taxon>
        <taxon>Streptophyta</taxon>
        <taxon>Embryophyta</taxon>
        <taxon>Tracheophyta</taxon>
        <taxon>Spermatophyta</taxon>
        <taxon>Magnoliopsida</taxon>
        <taxon>eudicotyledons</taxon>
        <taxon>Gunneridae</taxon>
        <taxon>Pentapetalae</taxon>
        <taxon>rosids</taxon>
        <taxon>fabids</taxon>
        <taxon>Fabales</taxon>
        <taxon>Fabaceae</taxon>
        <taxon>Papilionoideae</taxon>
        <taxon>50 kb inversion clade</taxon>
        <taxon>NPAAA clade</taxon>
        <taxon>indigoferoid/millettioid clade</taxon>
        <taxon>Phaseoleae</taxon>
        <taxon>Vigna</taxon>
    </lineage>
</organism>
<dbReference type="EMBL" id="CP039352">
    <property type="protein sequence ID" value="QCE03281.1"/>
    <property type="molecule type" value="Genomic_DNA"/>
</dbReference>
<reference evidence="1 2" key="1">
    <citation type="submission" date="2019-04" db="EMBL/GenBank/DDBJ databases">
        <title>An improved genome assembly and genetic linkage map for asparagus bean, Vigna unguiculata ssp. sesquipedialis.</title>
        <authorList>
            <person name="Xia Q."/>
            <person name="Zhang R."/>
            <person name="Dong Y."/>
        </authorList>
    </citation>
    <scope>NUCLEOTIDE SEQUENCE [LARGE SCALE GENOMIC DNA]</scope>
    <source>
        <tissue evidence="1">Leaf</tissue>
    </source>
</reference>
<sequence length="134" mass="15507">MTHSYTLFSSFEFVPRSCLCSTVWVSRCRTVGGTYYFRPGKLISPKRDLQVLAQEVSLEYSPRRMTWVLSERPSRLGEMASPKRAFAKLPGSLTQSRLSESLLLERGHSPRLSEGLWLERDSLRDALFFSVWWL</sequence>
<dbReference type="AlphaFoldDB" id="A0A4D6MRM2"/>
<evidence type="ECO:0000313" key="2">
    <source>
        <dbReference type="Proteomes" id="UP000501690"/>
    </source>
</evidence>
<protein>
    <submittedName>
        <fullName evidence="1">Uncharacterized protein</fullName>
    </submittedName>
</protein>
<dbReference type="Proteomes" id="UP000501690">
    <property type="component" value="Linkage Group LG8"/>
</dbReference>
<name>A0A4D6MRM2_VIGUN</name>
<keyword evidence="2" id="KW-1185">Reference proteome</keyword>
<proteinExistence type="predicted"/>
<gene>
    <name evidence="1" type="ORF">DEO72_LG8g1305</name>
</gene>